<organism evidence="3 4">
    <name type="scientific">Ophiocordyceps polyrhachis-furcata BCC 54312</name>
    <dbReference type="NCBI Taxonomy" id="1330021"/>
    <lineage>
        <taxon>Eukaryota</taxon>
        <taxon>Fungi</taxon>
        <taxon>Dikarya</taxon>
        <taxon>Ascomycota</taxon>
        <taxon>Pezizomycotina</taxon>
        <taxon>Sordariomycetes</taxon>
        <taxon>Hypocreomycetidae</taxon>
        <taxon>Hypocreales</taxon>
        <taxon>Ophiocordycipitaceae</taxon>
        <taxon>Ophiocordyceps</taxon>
    </lineage>
</organism>
<accession>A0A367L9R5</accession>
<sequence length="480" mass="54133">MAQSPSSSSSSSNKQRYVIQERFQAPAAPHHESFQQLWETKWREPAEMGVYPFMFGSAADFKPVVADLIKRGAKEPYDWDEWAEAFFPQAEALTDTATKAEAEGDKVKASEYHLRASALYRIARFPIPRTSKQRLAWTRGKEAALRGFGLRPHPIREMDVPHPHAAPGEPDTFPVYYLAPEDAEQKKKKPVPCLVILCGLDGYRTELAVWMDSWRRLGVATVVTEIPGTGDSPAIPSDPAGPDRQWSSLLDWLDGLAEIDSRRVAFQGFSTGGFYAIRVAHTHRHRLLGVVAHGGGCHHMFDRQWLDAVNRFEYPFDLADSLAFKFGYGNDVDRFKAEASSRFSLLRDGTLDRPCCRLLLVNGVEDEIFPIDDYYLALEHGDAKEARFVAGTKHMGEPESFFVILNWLYRMFGIEAKPAEHLKLVAPKPPLPSQETPNLEGFPRDDMARVVAEIIQSRKSAKDDDAAWYNLVHPIIYTDL</sequence>
<name>A0A367L9R5_9HYPO</name>
<dbReference type="AlphaFoldDB" id="A0A367L9R5"/>
<reference evidence="3 4" key="1">
    <citation type="journal article" date="2015" name="BMC Genomics">
        <title>Insights from the genome of Ophiocordyceps polyrhachis-furcata to pathogenicity and host specificity in insect fungi.</title>
        <authorList>
            <person name="Wichadakul D."/>
            <person name="Kobmoo N."/>
            <person name="Ingsriswang S."/>
            <person name="Tangphatsornruang S."/>
            <person name="Chantasingh D."/>
            <person name="Luangsa-ard J.J."/>
            <person name="Eurwilaichitr L."/>
        </authorList>
    </citation>
    <scope>NUCLEOTIDE SEQUENCE [LARGE SCALE GENOMIC DNA]</scope>
    <source>
        <strain evidence="3 4">BCC 54312</strain>
    </source>
</reference>
<feature type="compositionally biased region" description="Low complexity" evidence="2">
    <location>
        <begin position="1"/>
        <end position="12"/>
    </location>
</feature>
<dbReference type="Proteomes" id="UP000253664">
    <property type="component" value="Unassembled WGS sequence"/>
</dbReference>
<dbReference type="PANTHER" id="PTHR22946">
    <property type="entry name" value="DIENELACTONE HYDROLASE DOMAIN-CONTAINING PROTEIN-RELATED"/>
    <property type="match status" value="1"/>
</dbReference>
<dbReference type="SUPFAM" id="SSF53474">
    <property type="entry name" value="alpha/beta-Hydrolases"/>
    <property type="match status" value="1"/>
</dbReference>
<comment type="caution">
    <text evidence="3">The sequence shown here is derived from an EMBL/GenBank/DDBJ whole genome shotgun (WGS) entry which is preliminary data.</text>
</comment>
<dbReference type="Pfam" id="PF06500">
    <property type="entry name" value="FrsA-like"/>
    <property type="match status" value="1"/>
</dbReference>
<keyword evidence="4" id="KW-1185">Reference proteome</keyword>
<dbReference type="EMBL" id="LKCN02000010">
    <property type="protein sequence ID" value="RCI11159.1"/>
    <property type="molecule type" value="Genomic_DNA"/>
</dbReference>
<dbReference type="InterPro" id="IPR050261">
    <property type="entry name" value="FrsA_esterase"/>
</dbReference>
<dbReference type="STRING" id="1330021.A0A367L9R5"/>
<proteinExistence type="predicted"/>
<gene>
    <name evidence="3" type="ORF">L249_7727</name>
</gene>
<dbReference type="OrthoDB" id="5409895at2759"/>
<dbReference type="PANTHER" id="PTHR22946:SF12">
    <property type="entry name" value="CONIDIAL PIGMENT BIOSYNTHESIS PROTEIN AYG1 (AFU_ORTHOLOGUE AFUA_2G17550)"/>
    <property type="match status" value="1"/>
</dbReference>
<protein>
    <recommendedName>
        <fullName evidence="5">Peptidase S9 prolyl oligopeptidase catalytic domain-containing protein</fullName>
    </recommendedName>
</protein>
<dbReference type="Gene3D" id="3.40.50.1820">
    <property type="entry name" value="alpha/beta hydrolase"/>
    <property type="match status" value="1"/>
</dbReference>
<evidence type="ECO:0000313" key="4">
    <source>
        <dbReference type="Proteomes" id="UP000253664"/>
    </source>
</evidence>
<dbReference type="GO" id="GO:0016787">
    <property type="term" value="F:hydrolase activity"/>
    <property type="evidence" value="ECO:0007669"/>
    <property type="project" value="UniProtKB-KW"/>
</dbReference>
<evidence type="ECO:0000313" key="3">
    <source>
        <dbReference type="EMBL" id="RCI11159.1"/>
    </source>
</evidence>
<feature type="region of interest" description="Disordered" evidence="2">
    <location>
        <begin position="1"/>
        <end position="22"/>
    </location>
</feature>
<evidence type="ECO:0000256" key="1">
    <source>
        <dbReference type="ARBA" id="ARBA00022801"/>
    </source>
</evidence>
<dbReference type="InterPro" id="IPR010520">
    <property type="entry name" value="FrsA-like"/>
</dbReference>
<evidence type="ECO:0000256" key="2">
    <source>
        <dbReference type="SAM" id="MobiDB-lite"/>
    </source>
</evidence>
<keyword evidence="1" id="KW-0378">Hydrolase</keyword>
<dbReference type="InterPro" id="IPR029058">
    <property type="entry name" value="AB_hydrolase_fold"/>
</dbReference>
<evidence type="ECO:0008006" key="5">
    <source>
        <dbReference type="Google" id="ProtNLM"/>
    </source>
</evidence>